<dbReference type="EMBL" id="MN739683">
    <property type="protein sequence ID" value="QHT20829.1"/>
    <property type="molecule type" value="Genomic_DNA"/>
</dbReference>
<organism evidence="2">
    <name type="scientific">viral metagenome</name>
    <dbReference type="NCBI Taxonomy" id="1070528"/>
    <lineage>
        <taxon>unclassified sequences</taxon>
        <taxon>metagenomes</taxon>
        <taxon>organismal metagenomes</taxon>
    </lineage>
</organism>
<keyword evidence="1" id="KW-0472">Membrane</keyword>
<reference evidence="2" key="1">
    <citation type="journal article" date="2020" name="Nature">
        <title>Giant virus diversity and host interactions through global metagenomics.</title>
        <authorList>
            <person name="Schulz F."/>
            <person name="Roux S."/>
            <person name="Paez-Espino D."/>
            <person name="Jungbluth S."/>
            <person name="Walsh D.A."/>
            <person name="Denef V.J."/>
            <person name="McMahon K.D."/>
            <person name="Konstantinidis K.T."/>
            <person name="Eloe-Fadrosh E.A."/>
            <person name="Kyrpides N.C."/>
            <person name="Woyke T."/>
        </authorList>
    </citation>
    <scope>NUCLEOTIDE SEQUENCE</scope>
    <source>
        <strain evidence="2">GVMAG-M-3300023174-75</strain>
    </source>
</reference>
<sequence>MAFASNITLTLVLMFVLILSGYLISAFFDLEIQYYMPYILWMLGLCTFNLFLNKEHINIYSDKIGTETVTSTNKMPADAGASLAPTSDVS</sequence>
<proteinExistence type="predicted"/>
<feature type="transmembrane region" description="Helical" evidence="1">
    <location>
        <begin position="7"/>
        <end position="28"/>
    </location>
</feature>
<name>A0A6C0DXQ1_9ZZZZ</name>
<keyword evidence="1" id="KW-1133">Transmembrane helix</keyword>
<keyword evidence="1" id="KW-0812">Transmembrane</keyword>
<accession>A0A6C0DXQ1</accession>
<feature type="transmembrane region" description="Helical" evidence="1">
    <location>
        <begin position="34"/>
        <end position="52"/>
    </location>
</feature>
<evidence type="ECO:0000256" key="1">
    <source>
        <dbReference type="SAM" id="Phobius"/>
    </source>
</evidence>
<dbReference type="AlphaFoldDB" id="A0A6C0DXQ1"/>
<protein>
    <submittedName>
        <fullName evidence="2">Uncharacterized protein</fullName>
    </submittedName>
</protein>
<evidence type="ECO:0000313" key="2">
    <source>
        <dbReference type="EMBL" id="QHT20829.1"/>
    </source>
</evidence>